<evidence type="ECO:0000313" key="2">
    <source>
        <dbReference type="EMBL" id="VAW44293.1"/>
    </source>
</evidence>
<dbReference type="InterPro" id="IPR036397">
    <property type="entry name" value="RNaseH_sf"/>
</dbReference>
<dbReference type="GO" id="GO:0003676">
    <property type="term" value="F:nucleic acid binding"/>
    <property type="evidence" value="ECO:0007669"/>
    <property type="project" value="InterPro"/>
</dbReference>
<dbReference type="GO" id="GO:0000166">
    <property type="term" value="F:nucleotide binding"/>
    <property type="evidence" value="ECO:0007669"/>
    <property type="project" value="InterPro"/>
</dbReference>
<protein>
    <submittedName>
        <fullName evidence="2">Ribonuclease D</fullName>
        <ecNumber evidence="2">3.1.26.3</ecNumber>
    </submittedName>
</protein>
<dbReference type="Gene3D" id="3.30.420.10">
    <property type="entry name" value="Ribonuclease H-like superfamily/Ribonuclease H"/>
    <property type="match status" value="1"/>
</dbReference>
<dbReference type="SUPFAM" id="SSF53098">
    <property type="entry name" value="Ribonuclease H-like"/>
    <property type="match status" value="1"/>
</dbReference>
<dbReference type="InterPro" id="IPR010997">
    <property type="entry name" value="HRDC-like_sf"/>
</dbReference>
<name>A0A3B0VVV8_9ZZZZ</name>
<dbReference type="InterPro" id="IPR044876">
    <property type="entry name" value="HRDC_dom_sf"/>
</dbReference>
<dbReference type="EMBL" id="UOFA01000104">
    <property type="protein sequence ID" value="VAW44293.1"/>
    <property type="molecule type" value="Genomic_DNA"/>
</dbReference>
<dbReference type="GO" id="GO:0008408">
    <property type="term" value="F:3'-5' exonuclease activity"/>
    <property type="evidence" value="ECO:0007669"/>
    <property type="project" value="InterPro"/>
</dbReference>
<proteinExistence type="predicted"/>
<dbReference type="EC" id="3.1.26.3" evidence="2"/>
<dbReference type="SMART" id="SM00474">
    <property type="entry name" value="35EXOc"/>
    <property type="match status" value="1"/>
</dbReference>
<dbReference type="InterPro" id="IPR012337">
    <property type="entry name" value="RNaseH-like_sf"/>
</dbReference>
<evidence type="ECO:0000259" key="1">
    <source>
        <dbReference type="SMART" id="SM00474"/>
    </source>
</evidence>
<dbReference type="CDD" id="cd06142">
    <property type="entry name" value="RNaseD_exo"/>
    <property type="match status" value="1"/>
</dbReference>
<dbReference type="InterPro" id="IPR051086">
    <property type="entry name" value="RNase_D-like"/>
</dbReference>
<dbReference type="PANTHER" id="PTHR47649">
    <property type="entry name" value="RIBONUCLEASE D"/>
    <property type="match status" value="1"/>
</dbReference>
<dbReference type="GO" id="GO:0006139">
    <property type="term" value="P:nucleobase-containing compound metabolic process"/>
    <property type="evidence" value="ECO:0007669"/>
    <property type="project" value="InterPro"/>
</dbReference>
<dbReference type="InterPro" id="IPR002562">
    <property type="entry name" value="3'-5'_exonuclease_dom"/>
</dbReference>
<dbReference type="Pfam" id="PF01612">
    <property type="entry name" value="DNA_pol_A_exo1"/>
    <property type="match status" value="1"/>
</dbReference>
<dbReference type="Gene3D" id="1.10.150.80">
    <property type="entry name" value="HRDC domain"/>
    <property type="match status" value="1"/>
</dbReference>
<accession>A0A3B0VVV8</accession>
<dbReference type="PANTHER" id="PTHR47649:SF1">
    <property type="entry name" value="RIBONUCLEASE D"/>
    <property type="match status" value="1"/>
</dbReference>
<keyword evidence="2" id="KW-0378">Hydrolase</keyword>
<sequence length="351" mass="39924">MTKILSNFIWVDDIDGALNLVAQLDGAENYAIDTEFERTRTFYLNPALLQISCDDQVYLVDIAIPEIAKAVLQPTKGLVLHSGSEDLELYHQVTGHKPERVYDTQVAAALSGYDLHTSYLNLVQDLMGVELDKGMSRSDWLARPLSDEQLHYAVEDIAYLDGFKQILTAKFTEKGLDGLFAVLMQQMIDQLNHDGHAEKLFQKMLKSERLDHADAQKLWVILNWRDELAKNRNKPRNWILNPKQIVDVIRKVKSYPDLFQLGLHPSFVKYNGESLIKAIYNDQHTCLASLPAQIQLNSLQGNHLSDIKQRLKQVAERHQIEPSIIINTQGLKKLAFEGGDLNDLPTWQALL</sequence>
<dbReference type="SUPFAM" id="SSF47819">
    <property type="entry name" value="HRDC-like"/>
    <property type="match status" value="1"/>
</dbReference>
<reference evidence="2" key="1">
    <citation type="submission" date="2018-06" db="EMBL/GenBank/DDBJ databases">
        <authorList>
            <person name="Zhirakovskaya E."/>
        </authorList>
    </citation>
    <scope>NUCLEOTIDE SEQUENCE</scope>
</reference>
<feature type="domain" description="3'-5' exonuclease" evidence="1">
    <location>
        <begin position="8"/>
        <end position="176"/>
    </location>
</feature>
<dbReference type="GO" id="GO:0004525">
    <property type="term" value="F:ribonuclease III activity"/>
    <property type="evidence" value="ECO:0007669"/>
    <property type="project" value="UniProtKB-EC"/>
</dbReference>
<organism evidence="2">
    <name type="scientific">hydrothermal vent metagenome</name>
    <dbReference type="NCBI Taxonomy" id="652676"/>
    <lineage>
        <taxon>unclassified sequences</taxon>
        <taxon>metagenomes</taxon>
        <taxon>ecological metagenomes</taxon>
    </lineage>
</organism>
<dbReference type="AlphaFoldDB" id="A0A3B0VVV8"/>
<gene>
    <name evidence="2" type="ORF">MNBD_GAMMA02-1611</name>
</gene>